<keyword evidence="4" id="KW-1185">Reference proteome</keyword>
<accession>S7VEA7</accession>
<evidence type="ECO:0000256" key="1">
    <source>
        <dbReference type="SAM" id="Coils"/>
    </source>
</evidence>
<feature type="transmembrane region" description="Helical" evidence="2">
    <location>
        <begin position="195"/>
        <end position="217"/>
    </location>
</feature>
<dbReference type="OrthoDB" id="7028414at2"/>
<feature type="transmembrane region" description="Helical" evidence="2">
    <location>
        <begin position="281"/>
        <end position="299"/>
    </location>
</feature>
<dbReference type="RefSeq" id="WP_020875246.1">
    <property type="nucleotide sequence ID" value="NZ_ATHJ01000003.1"/>
</dbReference>
<organism evidence="3 4">
    <name type="scientific">Desulfococcus multivorans DSM 2059</name>
    <dbReference type="NCBI Taxonomy" id="1121405"/>
    <lineage>
        <taxon>Bacteria</taxon>
        <taxon>Pseudomonadati</taxon>
        <taxon>Thermodesulfobacteriota</taxon>
        <taxon>Desulfobacteria</taxon>
        <taxon>Desulfobacterales</taxon>
        <taxon>Desulfococcaceae</taxon>
        <taxon>Desulfococcus</taxon>
    </lineage>
</organism>
<dbReference type="Proteomes" id="UP000014977">
    <property type="component" value="Unassembled WGS sequence"/>
</dbReference>
<feature type="transmembrane region" description="Helical" evidence="2">
    <location>
        <begin position="229"/>
        <end position="250"/>
    </location>
</feature>
<dbReference type="EMBL" id="ATHJ01000003">
    <property type="protein sequence ID" value="EPR45059.1"/>
    <property type="molecule type" value="Genomic_DNA"/>
</dbReference>
<protein>
    <recommendedName>
        <fullName evidence="5">Transmembrane protein</fullName>
    </recommendedName>
</protein>
<feature type="coiled-coil region" evidence="1">
    <location>
        <begin position="315"/>
        <end position="353"/>
    </location>
</feature>
<evidence type="ECO:0000256" key="2">
    <source>
        <dbReference type="SAM" id="Phobius"/>
    </source>
</evidence>
<dbReference type="eggNOG" id="ENOG502Z8Y7">
    <property type="taxonomic scope" value="Bacteria"/>
</dbReference>
<gene>
    <name evidence="3" type="ORF">dsmv_3694</name>
</gene>
<name>S7VEA7_DESML</name>
<sequence>MTLLKRMWKWLTASSSRAARKGHPDLYPLNVAALAQELNLVDEGRRLGEAGIPESDAKTLTGPEAAVVQKVEKARQDYIDWAVIRLNIHNRDLGRRRLTRETVDQALQAHKMFNRTADALLTGRESLVRRLRDSAVNQLAELAAFQARHSLARDARTPRHKLLTWGLLIFLIVVEGVLNASFFAQGVSTGLIGGFFYAVVPAGINVVVTFFSGKHLVCYIRRNQVRWKIAGVVSLLATLVFMTTMGLGIAHLRDSLTADAVEPAAAALQAMKDSPLRLRDIFSWLLFAVSVLGGGLALADGMTSDDPYPGYGPIYRRAQQAVDIHEDEIAALRADLERKKDDQLEVLDRIIAESRANVAALASLIDDKAATALRLSNALQDADNALDALLSLFRTANQLHRNGTPRPTCFDIRPKLRPVKVPDFDTTADKALLDEDRYTLKTLLGEIQGIRACIQEAFNQRFDVFEPLDAHFPRKERV</sequence>
<dbReference type="STRING" id="897.B2D07_13000"/>
<keyword evidence="2" id="KW-1133">Transmembrane helix</keyword>
<evidence type="ECO:0008006" key="5">
    <source>
        <dbReference type="Google" id="ProtNLM"/>
    </source>
</evidence>
<dbReference type="AlphaFoldDB" id="S7VEA7"/>
<evidence type="ECO:0000313" key="3">
    <source>
        <dbReference type="EMBL" id="EPR45059.1"/>
    </source>
</evidence>
<keyword evidence="1" id="KW-0175">Coiled coil</keyword>
<reference evidence="3 4" key="1">
    <citation type="journal article" date="2013" name="Genome Announc.">
        <title>Draft genome sequences for three mercury-methylating, sulfate-reducing bacteria.</title>
        <authorList>
            <person name="Brown S.D."/>
            <person name="Hurt R.A.Jr."/>
            <person name="Gilmour C.C."/>
            <person name="Elias D.A."/>
        </authorList>
    </citation>
    <scope>NUCLEOTIDE SEQUENCE [LARGE SCALE GENOMIC DNA]</scope>
    <source>
        <strain evidence="3 4">DSM 2059</strain>
    </source>
</reference>
<evidence type="ECO:0000313" key="4">
    <source>
        <dbReference type="Proteomes" id="UP000014977"/>
    </source>
</evidence>
<keyword evidence="2" id="KW-0472">Membrane</keyword>
<proteinExistence type="predicted"/>
<feature type="transmembrane region" description="Helical" evidence="2">
    <location>
        <begin position="162"/>
        <end position="183"/>
    </location>
</feature>
<keyword evidence="2" id="KW-0812">Transmembrane</keyword>
<comment type="caution">
    <text evidence="3">The sequence shown here is derived from an EMBL/GenBank/DDBJ whole genome shotgun (WGS) entry which is preliminary data.</text>
</comment>